<proteinExistence type="predicted"/>
<feature type="domain" description="HTH araC/xylS-type" evidence="4">
    <location>
        <begin position="165"/>
        <end position="263"/>
    </location>
</feature>
<accession>A0ABQ0TGC9</accession>
<dbReference type="SMART" id="SM00342">
    <property type="entry name" value="HTH_ARAC"/>
    <property type="match status" value="1"/>
</dbReference>
<dbReference type="Gene3D" id="1.10.10.60">
    <property type="entry name" value="Homeodomain-like"/>
    <property type="match status" value="2"/>
</dbReference>
<sequence length="267" mass="31326">MVEDLKLTIKESCRLLEFNYSLNGDTYCAWNGRERHISRQQGNVVFLEDSQIYVERKALIRNQFLEIRMSPEHLFGYTDSIEDRGSLEAFLKRHTDSIDAYEVTPAIEKCVHDMYFCTYQGPLKKLYLESKAMEIIALVNQDHSFVQPPSKTKVIWRKQDREVIEQARELILTHLENPLSIRQLSRQVGMNEFKLKQGFRELYDMTIFEQVRKARLERALWLMETEQVNIGQAAVAVGYSNASNFTAAFRKQYGCNPSEYVKRHFGY</sequence>
<keyword evidence="6" id="KW-1185">Reference proteome</keyword>
<name>A0ABQ0TGC9_9BACL</name>
<dbReference type="PROSITE" id="PS01124">
    <property type="entry name" value="HTH_ARAC_FAMILY_2"/>
    <property type="match status" value="1"/>
</dbReference>
<dbReference type="InterPro" id="IPR020449">
    <property type="entry name" value="Tscrpt_reg_AraC-type_HTH"/>
</dbReference>
<dbReference type="Proteomes" id="UP000319578">
    <property type="component" value="Unassembled WGS sequence"/>
</dbReference>
<evidence type="ECO:0000313" key="6">
    <source>
        <dbReference type="Proteomes" id="UP000319578"/>
    </source>
</evidence>
<dbReference type="InterPro" id="IPR018060">
    <property type="entry name" value="HTH_AraC"/>
</dbReference>
<dbReference type="PANTHER" id="PTHR47893">
    <property type="entry name" value="REGULATORY PROTEIN PCHR"/>
    <property type="match status" value="1"/>
</dbReference>
<comment type="caution">
    <text evidence="5">The sequence shown here is derived from an EMBL/GenBank/DDBJ whole genome shotgun (WGS) entry which is preliminary data.</text>
</comment>
<dbReference type="InterPro" id="IPR018062">
    <property type="entry name" value="HTH_AraC-typ_CS"/>
</dbReference>
<dbReference type="PROSITE" id="PS00041">
    <property type="entry name" value="HTH_ARAC_FAMILY_1"/>
    <property type="match status" value="1"/>
</dbReference>
<dbReference type="InterPro" id="IPR009057">
    <property type="entry name" value="Homeodomain-like_sf"/>
</dbReference>
<evidence type="ECO:0000256" key="2">
    <source>
        <dbReference type="ARBA" id="ARBA00023125"/>
    </source>
</evidence>
<dbReference type="EMBL" id="BJON01000002">
    <property type="protein sequence ID" value="GED66953.1"/>
    <property type="molecule type" value="Genomic_DNA"/>
</dbReference>
<dbReference type="Pfam" id="PF12833">
    <property type="entry name" value="HTH_18"/>
    <property type="match status" value="1"/>
</dbReference>
<dbReference type="SUPFAM" id="SSF46689">
    <property type="entry name" value="Homeodomain-like"/>
    <property type="match status" value="2"/>
</dbReference>
<reference evidence="5 6" key="1">
    <citation type="submission" date="2019-06" db="EMBL/GenBank/DDBJ databases">
        <title>Whole genome shotgun sequence of Brevibacillus reuszeri NBRC 15719.</title>
        <authorList>
            <person name="Hosoyama A."/>
            <person name="Uohara A."/>
            <person name="Ohji S."/>
            <person name="Ichikawa N."/>
        </authorList>
    </citation>
    <scope>NUCLEOTIDE SEQUENCE [LARGE SCALE GENOMIC DNA]</scope>
    <source>
        <strain evidence="5 6">NBRC 15719</strain>
    </source>
</reference>
<organism evidence="5 6">
    <name type="scientific">Brevibacillus reuszeri</name>
    <dbReference type="NCBI Taxonomy" id="54915"/>
    <lineage>
        <taxon>Bacteria</taxon>
        <taxon>Bacillati</taxon>
        <taxon>Bacillota</taxon>
        <taxon>Bacilli</taxon>
        <taxon>Bacillales</taxon>
        <taxon>Paenibacillaceae</taxon>
        <taxon>Brevibacillus</taxon>
    </lineage>
</organism>
<gene>
    <name evidence="5" type="ORF">BRE01_06550</name>
</gene>
<keyword evidence="2" id="KW-0238">DNA-binding</keyword>
<dbReference type="PANTHER" id="PTHR47893:SF1">
    <property type="entry name" value="REGULATORY PROTEIN PCHR"/>
    <property type="match status" value="1"/>
</dbReference>
<evidence type="ECO:0000259" key="4">
    <source>
        <dbReference type="PROSITE" id="PS01124"/>
    </source>
</evidence>
<dbReference type="InterPro" id="IPR053142">
    <property type="entry name" value="PchR_regulatory_protein"/>
</dbReference>
<evidence type="ECO:0000256" key="1">
    <source>
        <dbReference type="ARBA" id="ARBA00023015"/>
    </source>
</evidence>
<dbReference type="PRINTS" id="PR00032">
    <property type="entry name" value="HTHARAC"/>
</dbReference>
<keyword evidence="1" id="KW-0805">Transcription regulation</keyword>
<protein>
    <recommendedName>
        <fullName evidence="4">HTH araC/xylS-type domain-containing protein</fullName>
    </recommendedName>
</protein>
<keyword evidence="3" id="KW-0804">Transcription</keyword>
<evidence type="ECO:0000256" key="3">
    <source>
        <dbReference type="ARBA" id="ARBA00023163"/>
    </source>
</evidence>
<evidence type="ECO:0000313" key="5">
    <source>
        <dbReference type="EMBL" id="GED66953.1"/>
    </source>
</evidence>